<dbReference type="RefSeq" id="WP_036863628.1">
    <property type="nucleotide sequence ID" value="NZ_JRNS01000250.1"/>
</dbReference>
<dbReference type="EMBL" id="JRNS01000250">
    <property type="protein sequence ID" value="KGF50790.1"/>
    <property type="molecule type" value="Genomic_DNA"/>
</dbReference>
<organism evidence="2 3">
    <name type="scientific">Prevotella melaninogenica DNF00666</name>
    <dbReference type="NCBI Taxonomy" id="1401073"/>
    <lineage>
        <taxon>Bacteria</taxon>
        <taxon>Pseudomonadati</taxon>
        <taxon>Bacteroidota</taxon>
        <taxon>Bacteroidia</taxon>
        <taxon>Bacteroidales</taxon>
        <taxon>Prevotellaceae</taxon>
        <taxon>Prevotella</taxon>
    </lineage>
</organism>
<evidence type="ECO:0000313" key="3">
    <source>
        <dbReference type="Proteomes" id="UP000029578"/>
    </source>
</evidence>
<gene>
    <name evidence="2" type="ORF">HMPREF0661_04550</name>
</gene>
<proteinExistence type="predicted"/>
<evidence type="ECO:0000256" key="1">
    <source>
        <dbReference type="SAM" id="SignalP"/>
    </source>
</evidence>
<feature type="signal peptide" evidence="1">
    <location>
        <begin position="1"/>
        <end position="21"/>
    </location>
</feature>
<accession>A0A096AVM5</accession>
<sequence length="164" mass="19158">MRHKVSTLLYIIALMVITMGAASCSDPRTYDQYRSVSLQGWSRNDTLSFDIPRQWEGHYQLDLCLRAAQTYPYRNISMIIERKTIYYRQRKKREKTYNDTINCEIINDKGILVGQKGISNTEIRQAITAFRLNRNDSMHVTIRHIMSRESLPGISDVGIRLLKK</sequence>
<protein>
    <submittedName>
        <fullName evidence="2">Gliding motility protein GldH</fullName>
    </submittedName>
</protein>
<dbReference type="Proteomes" id="UP000029578">
    <property type="component" value="Unassembled WGS sequence"/>
</dbReference>
<reference evidence="2 3" key="1">
    <citation type="submission" date="2014-07" db="EMBL/GenBank/DDBJ databases">
        <authorList>
            <person name="McCorrison J."/>
            <person name="Sanka R."/>
            <person name="Torralba M."/>
            <person name="Gillis M."/>
            <person name="Haft D.H."/>
            <person name="Methe B."/>
            <person name="Sutton G."/>
            <person name="Nelson K.E."/>
        </authorList>
    </citation>
    <scope>NUCLEOTIDE SEQUENCE [LARGE SCALE GENOMIC DNA]</scope>
    <source>
        <strain evidence="2 3">DNF00666</strain>
    </source>
</reference>
<dbReference type="Pfam" id="PF14109">
    <property type="entry name" value="GldH_lipo"/>
    <property type="match status" value="1"/>
</dbReference>
<keyword evidence="1" id="KW-0732">Signal</keyword>
<dbReference type="PROSITE" id="PS51257">
    <property type="entry name" value="PROKAR_LIPOPROTEIN"/>
    <property type="match status" value="1"/>
</dbReference>
<dbReference type="AlphaFoldDB" id="A0A096AVM5"/>
<name>A0A096AVM5_9BACT</name>
<comment type="caution">
    <text evidence="2">The sequence shown here is derived from an EMBL/GenBank/DDBJ whole genome shotgun (WGS) entry which is preliminary data.</text>
</comment>
<dbReference type="InterPro" id="IPR020018">
    <property type="entry name" value="Motility-assoc_lipoprot_GldH"/>
</dbReference>
<evidence type="ECO:0000313" key="2">
    <source>
        <dbReference type="EMBL" id="KGF50790.1"/>
    </source>
</evidence>
<feature type="chain" id="PRO_5001924207" evidence="1">
    <location>
        <begin position="22"/>
        <end position="164"/>
    </location>
</feature>